<dbReference type="InterPro" id="IPR013767">
    <property type="entry name" value="PAS_fold"/>
</dbReference>
<keyword evidence="3" id="KW-1185">Reference proteome</keyword>
<feature type="domain" description="PAS fold" evidence="1">
    <location>
        <begin position="40"/>
        <end position="125"/>
    </location>
</feature>
<organism evidence="2 3">
    <name type="scientific">Geothrix oryzae</name>
    <dbReference type="NCBI Taxonomy" id="2927975"/>
    <lineage>
        <taxon>Bacteria</taxon>
        <taxon>Pseudomonadati</taxon>
        <taxon>Acidobacteriota</taxon>
        <taxon>Holophagae</taxon>
        <taxon>Holophagales</taxon>
        <taxon>Holophagaceae</taxon>
        <taxon>Geothrix</taxon>
    </lineage>
</organism>
<dbReference type="CDD" id="cd00130">
    <property type="entry name" value="PAS"/>
    <property type="match status" value="1"/>
</dbReference>
<sequence>MAEVLCAWCGALVGQSAAEHSHGICQPCYLRLRGLPDLTEAELDKLPFGVIVLSRDGIIRSYNRAEGELAGRVPRSVLGRNFFAEVAPCTSVQDFEGSFRAFCEGDEASRTFQFTFRFPAGPVRVQIVFLHKQVDVTVAIRKLP</sequence>
<name>A0ABM8DR47_9BACT</name>
<dbReference type="InterPro" id="IPR000014">
    <property type="entry name" value="PAS"/>
</dbReference>
<evidence type="ECO:0000259" key="1">
    <source>
        <dbReference type="Pfam" id="PF00989"/>
    </source>
</evidence>
<dbReference type="Pfam" id="PF00989">
    <property type="entry name" value="PAS"/>
    <property type="match status" value="1"/>
</dbReference>
<dbReference type="SUPFAM" id="SSF55785">
    <property type="entry name" value="PYP-like sensor domain (PAS domain)"/>
    <property type="match status" value="1"/>
</dbReference>
<accession>A0ABM8DR47</accession>
<dbReference type="Proteomes" id="UP001242010">
    <property type="component" value="Chromosome"/>
</dbReference>
<dbReference type="Gene3D" id="3.30.450.20">
    <property type="entry name" value="PAS domain"/>
    <property type="match status" value="1"/>
</dbReference>
<protein>
    <recommendedName>
        <fullName evidence="1">PAS fold domain-containing protein</fullName>
    </recommendedName>
</protein>
<proteinExistence type="predicted"/>
<evidence type="ECO:0000313" key="3">
    <source>
        <dbReference type="Proteomes" id="UP001242010"/>
    </source>
</evidence>
<evidence type="ECO:0000313" key="2">
    <source>
        <dbReference type="EMBL" id="BDU69457.1"/>
    </source>
</evidence>
<dbReference type="EMBL" id="AP027079">
    <property type="protein sequence ID" value="BDU69457.1"/>
    <property type="molecule type" value="Genomic_DNA"/>
</dbReference>
<dbReference type="InterPro" id="IPR035965">
    <property type="entry name" value="PAS-like_dom_sf"/>
</dbReference>
<reference evidence="3" key="1">
    <citation type="journal article" date="2023" name="Int. J. Syst. Evol. Microbiol.">
        <title>Mesoterricola silvestris gen. nov., sp. nov., Mesoterricola sediminis sp. nov., Geothrix oryzae sp. nov., Geothrix edaphica sp. nov., Geothrix rubra sp. nov., and Geothrix limicola sp. nov., six novel members of Acidobacteriota isolated from soils.</title>
        <authorList>
            <person name="Itoh H."/>
            <person name="Sugisawa Y."/>
            <person name="Mise K."/>
            <person name="Xu Z."/>
            <person name="Kuniyasu M."/>
            <person name="Ushijima N."/>
            <person name="Kawano K."/>
            <person name="Kobayashi E."/>
            <person name="Shiratori Y."/>
            <person name="Masuda Y."/>
            <person name="Senoo K."/>
        </authorList>
    </citation>
    <scope>NUCLEOTIDE SEQUENCE [LARGE SCALE GENOMIC DNA]</scope>
    <source>
        <strain evidence="3">Red222</strain>
    </source>
</reference>
<gene>
    <name evidence="2" type="ORF">GETHOR_15580</name>
</gene>